<dbReference type="AlphaFoldDB" id="A0AAQ3K0R3"/>
<protein>
    <submittedName>
        <fullName evidence="1">Uncharacterized protein</fullName>
    </submittedName>
</protein>
<dbReference type="EMBL" id="CP136891">
    <property type="protein sequence ID" value="WOK97370.1"/>
    <property type="molecule type" value="Genomic_DNA"/>
</dbReference>
<accession>A0AAQ3K0R3</accession>
<proteinExistence type="predicted"/>
<dbReference type="Proteomes" id="UP001327560">
    <property type="component" value="Chromosome 2"/>
</dbReference>
<keyword evidence="2" id="KW-1185">Reference proteome</keyword>
<dbReference type="PANTHER" id="PTHR31286">
    <property type="entry name" value="GLYCINE-RICH CELL WALL STRUCTURAL PROTEIN 1.8-LIKE"/>
    <property type="match status" value="1"/>
</dbReference>
<reference evidence="1 2" key="1">
    <citation type="submission" date="2023-10" db="EMBL/GenBank/DDBJ databases">
        <title>Chromosome-scale genome assembly provides insights into flower coloration mechanisms of Canna indica.</title>
        <authorList>
            <person name="Li C."/>
        </authorList>
    </citation>
    <scope>NUCLEOTIDE SEQUENCE [LARGE SCALE GENOMIC DNA]</scope>
    <source>
        <tissue evidence="1">Flower</tissue>
    </source>
</reference>
<dbReference type="PANTHER" id="PTHR31286:SF99">
    <property type="entry name" value="DUF4283 DOMAIN-CONTAINING PROTEIN"/>
    <property type="match status" value="1"/>
</dbReference>
<sequence length="189" mass="21720">MEYLDGNILPQIAAVVGRPLKIDNHTQSGDRGKFARVCVMLNIKKPLQQGFWIDSDSSSFFQSVAYENLLLICFSCAFEEDMHKAENNRSLYSEASMRNETKRIWRVVRKDNDFRKEGEDDMIIDKKKEKDEINSDHGAEIKGYSNGSGGLFSSEKLNYERSSKVENEIRKECEYKDMETSEGFVFAAD</sequence>
<evidence type="ECO:0000313" key="1">
    <source>
        <dbReference type="EMBL" id="WOK97370.1"/>
    </source>
</evidence>
<dbReference type="InterPro" id="IPR040256">
    <property type="entry name" value="At4g02000-like"/>
</dbReference>
<name>A0AAQ3K0R3_9LILI</name>
<evidence type="ECO:0000313" key="2">
    <source>
        <dbReference type="Proteomes" id="UP001327560"/>
    </source>
</evidence>
<gene>
    <name evidence="1" type="ORF">Cni_G06078</name>
</gene>
<organism evidence="1 2">
    <name type="scientific">Canna indica</name>
    <name type="common">Indian-shot</name>
    <dbReference type="NCBI Taxonomy" id="4628"/>
    <lineage>
        <taxon>Eukaryota</taxon>
        <taxon>Viridiplantae</taxon>
        <taxon>Streptophyta</taxon>
        <taxon>Embryophyta</taxon>
        <taxon>Tracheophyta</taxon>
        <taxon>Spermatophyta</taxon>
        <taxon>Magnoliopsida</taxon>
        <taxon>Liliopsida</taxon>
        <taxon>Zingiberales</taxon>
        <taxon>Cannaceae</taxon>
        <taxon>Canna</taxon>
    </lineage>
</organism>